<organism evidence="3 4">
    <name type="scientific">Pogonomyrmex barbatus</name>
    <name type="common">red harvester ant</name>
    <dbReference type="NCBI Taxonomy" id="144034"/>
    <lineage>
        <taxon>Eukaryota</taxon>
        <taxon>Metazoa</taxon>
        <taxon>Ecdysozoa</taxon>
        <taxon>Arthropoda</taxon>
        <taxon>Hexapoda</taxon>
        <taxon>Insecta</taxon>
        <taxon>Pterygota</taxon>
        <taxon>Neoptera</taxon>
        <taxon>Endopterygota</taxon>
        <taxon>Hymenoptera</taxon>
        <taxon>Apocrita</taxon>
        <taxon>Aculeata</taxon>
        <taxon>Formicoidea</taxon>
        <taxon>Formicidae</taxon>
        <taxon>Myrmicinae</taxon>
        <taxon>Pogonomyrmex</taxon>
    </lineage>
</organism>
<feature type="chain" id="PRO_5027045083" evidence="2">
    <location>
        <begin position="17"/>
        <end position="127"/>
    </location>
</feature>
<reference evidence="4" key="1">
    <citation type="submission" date="2025-08" db="UniProtKB">
        <authorList>
            <consortium name="RefSeq"/>
        </authorList>
    </citation>
    <scope>IDENTIFICATION</scope>
</reference>
<keyword evidence="3" id="KW-1185">Reference proteome</keyword>
<feature type="region of interest" description="Disordered" evidence="1">
    <location>
        <begin position="74"/>
        <end position="127"/>
    </location>
</feature>
<keyword evidence="2" id="KW-0732">Signal</keyword>
<sequence length="127" mass="13405">MCALCLASLVVSGVLFYRELGLESRIASLEARCLRVQDSSSLVDVLVQRVKSEVQEQLRQTQRFESGAVFRPKRDVSECNCPPGPPGEPGPPGKRGKKGKKGDPGEPGAPGPIGLDGPKGDPVSSPP</sequence>
<feature type="signal peptide" evidence="2">
    <location>
        <begin position="1"/>
        <end position="16"/>
    </location>
</feature>
<accession>A0A6I9X6S3</accession>
<dbReference type="KEGG" id="pbar:105429121"/>
<protein>
    <submittedName>
        <fullName evidence="4">Collagen alpha-1(XXV) chain-like</fullName>
    </submittedName>
</protein>
<dbReference type="RefSeq" id="XP_011640174.1">
    <property type="nucleotide sequence ID" value="XM_011641872.2"/>
</dbReference>
<dbReference type="PANTHER" id="PTHR37456:SF6">
    <property type="entry name" value="COLLAGEN ALPHA-1(XXIII) CHAIN-LIKE ISOFORM X2"/>
    <property type="match status" value="1"/>
</dbReference>
<dbReference type="PANTHER" id="PTHR37456">
    <property type="entry name" value="SI:CH211-266K2.1"/>
    <property type="match status" value="1"/>
</dbReference>
<evidence type="ECO:0000256" key="2">
    <source>
        <dbReference type="SAM" id="SignalP"/>
    </source>
</evidence>
<gene>
    <name evidence="4" type="primary">LOC105429121</name>
</gene>
<dbReference type="GeneID" id="105429121"/>
<dbReference type="InterPro" id="IPR008160">
    <property type="entry name" value="Collagen"/>
</dbReference>
<evidence type="ECO:0000313" key="4">
    <source>
        <dbReference type="RefSeq" id="XP_011640174.1"/>
    </source>
</evidence>
<dbReference type="InterPro" id="IPR050938">
    <property type="entry name" value="Collagen_Structural_Proteins"/>
</dbReference>
<name>A0A6I9X6S3_9HYME</name>
<proteinExistence type="predicted"/>
<evidence type="ECO:0000313" key="3">
    <source>
        <dbReference type="Proteomes" id="UP000504615"/>
    </source>
</evidence>
<evidence type="ECO:0000256" key="1">
    <source>
        <dbReference type="SAM" id="MobiDB-lite"/>
    </source>
</evidence>
<feature type="compositionally biased region" description="Pro residues" evidence="1">
    <location>
        <begin position="82"/>
        <end position="92"/>
    </location>
</feature>
<dbReference type="AlphaFoldDB" id="A0A6I9X6S3"/>
<dbReference type="Proteomes" id="UP000504615">
    <property type="component" value="Unplaced"/>
</dbReference>
<dbReference type="Pfam" id="PF01391">
    <property type="entry name" value="Collagen"/>
    <property type="match status" value="1"/>
</dbReference>
<dbReference type="OrthoDB" id="8964326at2759"/>